<evidence type="ECO:0000313" key="4">
    <source>
        <dbReference type="Proteomes" id="UP000280861"/>
    </source>
</evidence>
<name>A0A3P5WJ01_9MICC</name>
<feature type="region of interest" description="Disordered" evidence="1">
    <location>
        <begin position="131"/>
        <end position="286"/>
    </location>
</feature>
<proteinExistence type="predicted"/>
<protein>
    <submittedName>
        <fullName evidence="3">Uncharacterized protein</fullName>
    </submittedName>
</protein>
<dbReference type="OrthoDB" id="4935733at2"/>
<sequence length="286" mass="29769">MDNPDTLILNLTFLGTLGVAFLMAFVLFMLGVATLILAGIGRLAGLVVQLLFGRLRRQESVRFGAEPPATVTSVAEPAADPVPAPEAGPVAVLRTAVGRLSPKNNPRREPAVLSKEWTAAVEAADARAKARAGAPDIKLSVRDLPDQPLPELPTSTGPETNMKPARGNTPVAKTPTSPAKTRSGTPDIKLSVRDLPDPVEPSQTNGQGTSVPAAEAPAAEPAAAKTARTGKPRSFTKPPQPAPLSQIDTGSLASVAKGQQPRKTRTPSSNQPESAGVQGKDRQHLP</sequence>
<dbReference type="Proteomes" id="UP000280861">
    <property type="component" value="Unassembled WGS sequence"/>
</dbReference>
<feature type="compositionally biased region" description="Polar residues" evidence="1">
    <location>
        <begin position="174"/>
        <end position="184"/>
    </location>
</feature>
<dbReference type="AlphaFoldDB" id="A0A3P5WJ01"/>
<feature type="compositionally biased region" description="Polar residues" evidence="1">
    <location>
        <begin position="201"/>
        <end position="210"/>
    </location>
</feature>
<feature type="transmembrane region" description="Helical" evidence="2">
    <location>
        <begin position="7"/>
        <end position="28"/>
    </location>
</feature>
<organism evidence="3 4">
    <name type="scientific">Arthrobacter ulcerisalmonis</name>
    <dbReference type="NCBI Taxonomy" id="2483813"/>
    <lineage>
        <taxon>Bacteria</taxon>
        <taxon>Bacillati</taxon>
        <taxon>Actinomycetota</taxon>
        <taxon>Actinomycetes</taxon>
        <taxon>Micrococcales</taxon>
        <taxon>Micrococcaceae</taxon>
        <taxon>Arthrobacter</taxon>
    </lineage>
</organism>
<keyword evidence="2" id="KW-0812">Transmembrane</keyword>
<gene>
    <name evidence="3" type="ORF">PSET11_00817</name>
</gene>
<dbReference type="EMBL" id="UXAU01000013">
    <property type="protein sequence ID" value="VDC21455.1"/>
    <property type="molecule type" value="Genomic_DNA"/>
</dbReference>
<keyword evidence="2" id="KW-1133">Transmembrane helix</keyword>
<keyword evidence="2" id="KW-0472">Membrane</keyword>
<feature type="transmembrane region" description="Helical" evidence="2">
    <location>
        <begin position="34"/>
        <end position="52"/>
    </location>
</feature>
<reference evidence="3 4" key="1">
    <citation type="submission" date="2018-11" db="EMBL/GenBank/DDBJ databases">
        <authorList>
            <person name="Criscuolo A."/>
        </authorList>
    </citation>
    <scope>NUCLEOTIDE SEQUENCE [LARGE SCALE GENOMIC DNA]</scope>
    <source>
        <strain evidence="3">AT11b</strain>
    </source>
</reference>
<accession>A0A3P5WJ01</accession>
<evidence type="ECO:0000256" key="2">
    <source>
        <dbReference type="SAM" id="Phobius"/>
    </source>
</evidence>
<evidence type="ECO:0000256" key="1">
    <source>
        <dbReference type="SAM" id="MobiDB-lite"/>
    </source>
</evidence>
<evidence type="ECO:0000313" key="3">
    <source>
        <dbReference type="EMBL" id="VDC21455.1"/>
    </source>
</evidence>
<dbReference type="RefSeq" id="WP_124090819.1">
    <property type="nucleotide sequence ID" value="NZ_CBCRYA010000008.1"/>
</dbReference>
<keyword evidence="4" id="KW-1185">Reference proteome</keyword>
<feature type="compositionally biased region" description="Low complexity" evidence="1">
    <location>
        <begin position="212"/>
        <end position="224"/>
    </location>
</feature>